<accession>A0A6M3T9R8</accession>
<proteinExistence type="predicted"/>
<sequence>MALSDLAVFSEFTYESMTEVLTQQIELFNAASQNTLILRTSPIVGDFSDKAHWGLIDGLVRRRNAYGTGDVASKTLEHLVDTMVKVAAGTPPVTMPPGQFRWIQQNPEEGGAVFGQQLAVAAMADMLNTAIMAYIAALTGEADVYADVSGTNTTFATLLGGAAKFGDRSSDLRAWLMHSQTMFTIFGTALANTEGLFTFGTVNVRQDGFGRPFIVTDSPSLINVTPNPDTYYVAGLTPGAVIVEQNDDFDQNIETTNGEENIQRSVQAEWSYNLGIKGYSWDKTSGGKSPNDAALATANNWDRVATSHKDTAGVLLQTKGVNT</sequence>
<evidence type="ECO:0000313" key="2">
    <source>
        <dbReference type="Proteomes" id="UP000502376"/>
    </source>
</evidence>
<reference evidence="1 2" key="1">
    <citation type="submission" date="2019-11" db="EMBL/GenBank/DDBJ databases">
        <authorList>
            <person name="Hylling O."/>
            <person name="Hansen L.H."/>
            <person name="Johansen A."/>
        </authorList>
    </citation>
    <scope>NUCLEOTIDE SEQUENCE [LARGE SCALE GENOMIC DNA]</scope>
</reference>
<protein>
    <submittedName>
        <fullName evidence="1">Major capsid protein</fullName>
    </submittedName>
</protein>
<keyword evidence="2" id="KW-1185">Reference proteome</keyword>
<dbReference type="InterPro" id="IPR045404">
    <property type="entry name" value="Gp13-like"/>
</dbReference>
<name>A0A6M3T9R8_9CAUD</name>
<dbReference type="EMBL" id="MN734437">
    <property type="protein sequence ID" value="QJD54391.1"/>
    <property type="molecule type" value="Genomic_DNA"/>
</dbReference>
<dbReference type="Pfam" id="PF20036">
    <property type="entry name" value="Gp13-like"/>
    <property type="match status" value="1"/>
</dbReference>
<evidence type="ECO:0000313" key="1">
    <source>
        <dbReference type="EMBL" id="QJD54391.1"/>
    </source>
</evidence>
<dbReference type="KEGG" id="vg:79585522"/>
<organism evidence="1 2">
    <name type="scientific">Sphingomonas phage Eidolon</name>
    <dbReference type="NCBI Taxonomy" id="2686311"/>
    <lineage>
        <taxon>Viruses</taxon>
        <taxon>Duplodnaviria</taxon>
        <taxon>Heunggongvirae</taxon>
        <taxon>Uroviricota</taxon>
        <taxon>Caudoviricetes</taxon>
        <taxon>Johnpaulvirinae</taxon>
        <taxon>Eidolonvirus</taxon>
        <taxon>Eidolonvirus eidolon</taxon>
    </lineage>
</organism>
<dbReference type="GeneID" id="79585522"/>
<dbReference type="RefSeq" id="YP_010738157.1">
    <property type="nucleotide sequence ID" value="NC_073023.1"/>
</dbReference>
<dbReference type="Proteomes" id="UP000502376">
    <property type="component" value="Segment"/>
</dbReference>